<dbReference type="InterPro" id="IPR005467">
    <property type="entry name" value="His_kinase_dom"/>
</dbReference>
<feature type="transmembrane region" description="Helical" evidence="6">
    <location>
        <begin position="776"/>
        <end position="794"/>
    </location>
</feature>
<dbReference type="CDD" id="cd16917">
    <property type="entry name" value="HATPase_UhpB-NarQ-NarX-like"/>
    <property type="match status" value="1"/>
</dbReference>
<keyword evidence="4" id="KW-0418">Kinase</keyword>
<dbReference type="SUPFAM" id="SSF55874">
    <property type="entry name" value="ATPase domain of HSP90 chaperone/DNA topoisomerase II/histidine kinase"/>
    <property type="match status" value="1"/>
</dbReference>
<dbReference type="Gene3D" id="3.30.565.10">
    <property type="entry name" value="Histidine kinase-like ATPase, C-terminal domain"/>
    <property type="match status" value="1"/>
</dbReference>
<comment type="catalytic activity">
    <reaction evidence="1">
        <text>ATP + protein L-histidine = ADP + protein N-phospho-L-histidine.</text>
        <dbReference type="EC" id="2.7.13.3"/>
    </reaction>
</comment>
<dbReference type="PATRIC" id="fig|1379870.5.peg.2084"/>
<evidence type="ECO:0000256" key="3">
    <source>
        <dbReference type="ARBA" id="ARBA00022679"/>
    </source>
</evidence>
<dbReference type="Gene3D" id="2.130.10.10">
    <property type="entry name" value="YVTN repeat-like/Quinoprotein amine dehydrogenase"/>
    <property type="match status" value="2"/>
</dbReference>
<keyword evidence="6" id="KW-0812">Transmembrane</keyword>
<dbReference type="InterPro" id="IPR036890">
    <property type="entry name" value="HATPase_C_sf"/>
</dbReference>
<organism evidence="9 10">
    <name type="scientific">Spirosoma radiotolerans</name>
    <dbReference type="NCBI Taxonomy" id="1379870"/>
    <lineage>
        <taxon>Bacteria</taxon>
        <taxon>Pseudomonadati</taxon>
        <taxon>Bacteroidota</taxon>
        <taxon>Cytophagia</taxon>
        <taxon>Cytophagales</taxon>
        <taxon>Cytophagaceae</taxon>
        <taxon>Spirosoma</taxon>
    </lineage>
</organism>
<evidence type="ECO:0000313" key="9">
    <source>
        <dbReference type="EMBL" id="AKD55117.1"/>
    </source>
</evidence>
<dbReference type="Pfam" id="PF02518">
    <property type="entry name" value="HATPase_c"/>
    <property type="match status" value="1"/>
</dbReference>
<keyword evidence="6" id="KW-0472">Membrane</keyword>
<dbReference type="EC" id="2.7.13.3" evidence="2"/>
<evidence type="ECO:0000313" key="10">
    <source>
        <dbReference type="Proteomes" id="UP000033054"/>
    </source>
</evidence>
<dbReference type="SUPFAM" id="SSF50998">
    <property type="entry name" value="Quinoprotein alcohol dehydrogenase-like"/>
    <property type="match status" value="1"/>
</dbReference>
<dbReference type="PANTHER" id="PTHR24421:SF10">
    <property type="entry name" value="NITRATE_NITRITE SENSOR PROTEIN NARQ"/>
    <property type="match status" value="1"/>
</dbReference>
<dbReference type="GO" id="GO:0004673">
    <property type="term" value="F:protein histidine kinase activity"/>
    <property type="evidence" value="ECO:0007669"/>
    <property type="project" value="UniProtKB-EC"/>
</dbReference>
<dbReference type="InterPro" id="IPR011047">
    <property type="entry name" value="Quinoprotein_ADH-like_sf"/>
</dbReference>
<dbReference type="RefSeq" id="WP_046573601.1">
    <property type="nucleotide sequence ID" value="NZ_CP010429.1"/>
</dbReference>
<dbReference type="OrthoDB" id="9778366at2"/>
<dbReference type="Gene3D" id="2.60.40.10">
    <property type="entry name" value="Immunoglobulins"/>
    <property type="match status" value="1"/>
</dbReference>
<dbReference type="SUPFAM" id="SSF63829">
    <property type="entry name" value="Calcium-dependent phosphotriesterase"/>
    <property type="match status" value="2"/>
</dbReference>
<dbReference type="InterPro" id="IPR015943">
    <property type="entry name" value="WD40/YVTN_repeat-like_dom_sf"/>
</dbReference>
<feature type="chain" id="PRO_5002413620" description="histidine kinase" evidence="7">
    <location>
        <begin position="26"/>
        <end position="1005"/>
    </location>
</feature>
<dbReference type="InterPro" id="IPR011110">
    <property type="entry name" value="Reg_prop"/>
</dbReference>
<dbReference type="KEGG" id="srd:SD10_09575"/>
<keyword evidence="7" id="KW-0732">Signal</keyword>
<protein>
    <recommendedName>
        <fullName evidence="2">histidine kinase</fullName>
        <ecNumber evidence="2">2.7.13.3</ecNumber>
    </recommendedName>
</protein>
<evidence type="ECO:0000256" key="2">
    <source>
        <dbReference type="ARBA" id="ARBA00012438"/>
    </source>
</evidence>
<dbReference type="InterPro" id="IPR011123">
    <property type="entry name" value="Y_Y_Y"/>
</dbReference>
<reference evidence="9 10" key="1">
    <citation type="journal article" date="2014" name="Curr. Microbiol.">
        <title>Spirosoma radiotolerans sp. nov., a gamma-radiation-resistant bacterium isolated from gamma ray-irradiated soil.</title>
        <authorList>
            <person name="Lee J.J."/>
            <person name="Srinivasan S."/>
            <person name="Lim S."/>
            <person name="Joe M."/>
            <person name="Im S."/>
            <person name="Bae S.I."/>
            <person name="Park K.R."/>
            <person name="Han J.H."/>
            <person name="Park S.H."/>
            <person name="Joo B.M."/>
            <person name="Park S.J."/>
            <person name="Kim M.K."/>
        </authorList>
    </citation>
    <scope>NUCLEOTIDE SEQUENCE [LARGE SCALE GENOMIC DNA]</scope>
    <source>
        <strain evidence="9 10">DG5A</strain>
    </source>
</reference>
<feature type="signal peptide" evidence="7">
    <location>
        <begin position="1"/>
        <end position="25"/>
    </location>
</feature>
<keyword evidence="10" id="KW-1185">Reference proteome</keyword>
<dbReference type="EMBL" id="CP010429">
    <property type="protein sequence ID" value="AKD55117.1"/>
    <property type="molecule type" value="Genomic_DNA"/>
</dbReference>
<dbReference type="STRING" id="1379870.SD10_09575"/>
<accession>A0A0E3V6L1</accession>
<evidence type="ECO:0000256" key="4">
    <source>
        <dbReference type="ARBA" id="ARBA00022777"/>
    </source>
</evidence>
<dbReference type="InterPro" id="IPR003594">
    <property type="entry name" value="HATPase_dom"/>
</dbReference>
<dbReference type="InterPro" id="IPR050482">
    <property type="entry name" value="Sensor_HK_TwoCompSys"/>
</dbReference>
<sequence length="1005" mass="114360">MLRKLLVTALLQLLLSGRSLTLLHAQPPNVVFNRLLDKGEFPSQTVYSIARDRQGFIWFGTRRCPVRYDGQSVRSFLFPETYLITGMAADSANRMWVASDRRGICRIDPHTLRLTPILKAPKTTGYFYESSTGEGWFSTVNGVGRLNLRTHHVDYYSFRQTTYQGLKAKGFLEDKQHRLWVIGSDNGVFRFDRRANRFICVLGIDCPDPKRSQQLYLSRGCVDASGILWIGAYGHGLLRLDPDTEQFSFFKLPNEPNRITCVEEGQDENKKRVLWVGDENGLLVFRPEQRQFFRLTNMQAAPFQTNVLYRDSSNGVLWVGTSTGVFSYNPQDNLIRTITLPTSLVRQPVVVKVIAADPQDTTGQTFWLGLSHTGILRWHRPTNRFSLIPFPRGESEAMWFQQTATQLWIGLRNWGYKGDGVIVYDTRLHRFVDTPAGKRAGTLFSVPFVDHGLIDRQQRLWVGNNDEGLQVLDMRTGKPLPYWSDSIRAALHRNNNFLTGLAIDATDRIWLSTYRGLYYVAEPGHRFVWADGAQPTTKLPDDLATNAVLAARNGHVWAARWGSVTESLPNGRLVTMLTARDGLYDRENRRLAEDQEGTIWIGNFDGLHSYNPINKRFLRLTANDGLSQNTVTAALYMHQGTELFIGQQNGIDHVDVTQLHRRTSLPPVVVTSFHVHEQERPIEPTRPIQLSRTDNAFSVDFTTLRYSRLANTQYAYFLEGLDERWNYSGASHRAYYTNLDPGQYTLHLKAADSFGNWSQKPLLLSIEILPAYYETWWFRGLIVLLVAGFLYGLYRYRINQLMRVLHIRNRISADLHDEIGSSLSGIGILGTMIKQNLPAEHPSGSMVERIVSEARHVSNSLDDIVWSINPNNDELSNLIARINRYAAELFEASGIIYQISVPDTIQHLTLPMEKRQDLYLISKEAVNNLVKHAQATQASLKISLEHQRLYLEVRDNGIGFDPNAETERNGVRNMQMRAKNLHGELAITSVPGQGTSLQLSFPVLF</sequence>
<dbReference type="AlphaFoldDB" id="A0A0E3V6L1"/>
<dbReference type="Pfam" id="PF07494">
    <property type="entry name" value="Reg_prop"/>
    <property type="match status" value="1"/>
</dbReference>
<evidence type="ECO:0000256" key="6">
    <source>
        <dbReference type="SAM" id="Phobius"/>
    </source>
</evidence>
<feature type="domain" description="Histidine kinase" evidence="8">
    <location>
        <begin position="814"/>
        <end position="1005"/>
    </location>
</feature>
<dbReference type="Gene3D" id="1.20.5.1930">
    <property type="match status" value="1"/>
</dbReference>
<evidence type="ECO:0000256" key="1">
    <source>
        <dbReference type="ARBA" id="ARBA00000085"/>
    </source>
</evidence>
<dbReference type="PANTHER" id="PTHR24421">
    <property type="entry name" value="NITRATE/NITRITE SENSOR PROTEIN NARX-RELATED"/>
    <property type="match status" value="1"/>
</dbReference>
<evidence type="ECO:0000256" key="5">
    <source>
        <dbReference type="ARBA" id="ARBA00023012"/>
    </source>
</evidence>
<keyword evidence="3" id="KW-0808">Transferase</keyword>
<proteinExistence type="predicted"/>
<name>A0A0E3V6L1_9BACT</name>
<keyword evidence="6" id="KW-1133">Transmembrane helix</keyword>
<dbReference type="GO" id="GO:0000160">
    <property type="term" value="P:phosphorelay signal transduction system"/>
    <property type="evidence" value="ECO:0007669"/>
    <property type="project" value="UniProtKB-KW"/>
</dbReference>
<evidence type="ECO:0000256" key="7">
    <source>
        <dbReference type="SAM" id="SignalP"/>
    </source>
</evidence>
<dbReference type="InterPro" id="IPR013783">
    <property type="entry name" value="Ig-like_fold"/>
</dbReference>
<dbReference type="Pfam" id="PF07495">
    <property type="entry name" value="Y_Y_Y"/>
    <property type="match status" value="1"/>
</dbReference>
<dbReference type="SMART" id="SM00387">
    <property type="entry name" value="HATPase_c"/>
    <property type="match status" value="1"/>
</dbReference>
<dbReference type="HOGENOM" id="CLU_000445_28_2_10"/>
<dbReference type="PROSITE" id="PS50109">
    <property type="entry name" value="HIS_KIN"/>
    <property type="match status" value="1"/>
</dbReference>
<gene>
    <name evidence="9" type="ORF">SD10_09575</name>
</gene>
<evidence type="ECO:0000259" key="8">
    <source>
        <dbReference type="PROSITE" id="PS50109"/>
    </source>
</evidence>
<keyword evidence="5" id="KW-0902">Two-component regulatory system</keyword>
<dbReference type="Proteomes" id="UP000033054">
    <property type="component" value="Chromosome"/>
</dbReference>